<organism evidence="3 4">
    <name type="scientific">Kribbella amoyensis</name>
    <dbReference type="NCBI Taxonomy" id="996641"/>
    <lineage>
        <taxon>Bacteria</taxon>
        <taxon>Bacillati</taxon>
        <taxon>Actinomycetota</taxon>
        <taxon>Actinomycetes</taxon>
        <taxon>Propionibacteriales</taxon>
        <taxon>Kribbellaceae</taxon>
        <taxon>Kribbella</taxon>
    </lineage>
</organism>
<keyword evidence="2" id="KW-0732">Signal</keyword>
<dbReference type="RefSeq" id="WP_238335039.1">
    <property type="nucleotide sequence ID" value="NZ_VIVK01000001.1"/>
</dbReference>
<comment type="caution">
    <text evidence="3">The sequence shown here is derived from an EMBL/GenBank/DDBJ whole genome shotgun (WGS) entry which is preliminary data.</text>
</comment>
<evidence type="ECO:0000256" key="1">
    <source>
        <dbReference type="SAM" id="MobiDB-lite"/>
    </source>
</evidence>
<reference evidence="3 4" key="1">
    <citation type="submission" date="2019-06" db="EMBL/GenBank/DDBJ databases">
        <title>Sequencing the genomes of 1000 actinobacteria strains.</title>
        <authorList>
            <person name="Klenk H.-P."/>
        </authorList>
    </citation>
    <scope>NUCLEOTIDE SEQUENCE [LARGE SCALE GENOMIC DNA]</scope>
    <source>
        <strain evidence="3 4">DSM 24683</strain>
    </source>
</reference>
<feature type="compositionally biased region" description="Low complexity" evidence="1">
    <location>
        <begin position="436"/>
        <end position="451"/>
    </location>
</feature>
<evidence type="ECO:0000313" key="3">
    <source>
        <dbReference type="EMBL" id="TWD83854.1"/>
    </source>
</evidence>
<sequence length="451" mass="49277">MKHPRRLIAGVAALLLAGSAGAAAASWSGDEGDAPGSTAAAVEATPPASELTEAQKKSRQHEVDILLAHRATAVLKGDLKGFLAVVDPKQPALVARQRLLFTNLRKFGFSSLKYFTADSWDVPPLAEKYGPTTYTTRVMMRYQLAGLDPKPVQTDLGYTFVRRANLWVLVEDGAIDETLSNDGHRQPWDFGEVTVVRRGKVVVVVDKTEAALGQKIARVSEGAVDAVRRHWPRPWNGAVLVVAMSEPRVMATLWTAGNGQGWTIAAKAVTLHEGEQVGQESGPVIGSRIVVNPSMRKTLEEDLLVHEMTHVATVPIGAKTPIWLVEGVAEYVRAHSIEDDPEWTVDPYRKTVRTKYLPTLQKLPGPNQFDDDADRAYALSWWVVEYLVGASPYHCRREWVDDVSPAGVRRGARGGFRCGRRGRRSRGDWSIRGRRSSSGEPSSGHGSSPGG</sequence>
<evidence type="ECO:0000313" key="4">
    <source>
        <dbReference type="Proteomes" id="UP000318380"/>
    </source>
</evidence>
<proteinExistence type="predicted"/>
<protein>
    <recommendedName>
        <fullName evidence="5">Basic secretory peptidase family protein</fullName>
    </recommendedName>
</protein>
<evidence type="ECO:0008006" key="5">
    <source>
        <dbReference type="Google" id="ProtNLM"/>
    </source>
</evidence>
<gene>
    <name evidence="3" type="ORF">FB561_5023</name>
</gene>
<dbReference type="EMBL" id="VIVK01000001">
    <property type="protein sequence ID" value="TWD83854.1"/>
    <property type="molecule type" value="Genomic_DNA"/>
</dbReference>
<accession>A0A561BY91</accession>
<dbReference type="Proteomes" id="UP000318380">
    <property type="component" value="Unassembled WGS sequence"/>
</dbReference>
<keyword evidence="4" id="KW-1185">Reference proteome</keyword>
<feature type="region of interest" description="Disordered" evidence="1">
    <location>
        <begin position="411"/>
        <end position="451"/>
    </location>
</feature>
<feature type="signal peptide" evidence="2">
    <location>
        <begin position="1"/>
        <end position="22"/>
    </location>
</feature>
<feature type="chain" id="PRO_5038513794" description="Basic secretory peptidase family protein" evidence="2">
    <location>
        <begin position="23"/>
        <end position="451"/>
    </location>
</feature>
<name>A0A561BY91_9ACTN</name>
<dbReference type="AlphaFoldDB" id="A0A561BY91"/>
<evidence type="ECO:0000256" key="2">
    <source>
        <dbReference type="SAM" id="SignalP"/>
    </source>
</evidence>